<sequence>MIKLLAVGIWAVLVALGSSYVAMSMTGGGEAHEEEKEPTYYAGLDYRSTNPITVPMIADEKIKGYIIARFVYTIDGTVADKLAVPPEPFVLDAAFRRLYASEDFDFDNPARYDLPSLLGAIKTAVNERYGDTMIHEVLIQQFDYIAKGQVRSGT</sequence>
<evidence type="ECO:0000313" key="2">
    <source>
        <dbReference type="Proteomes" id="UP000264310"/>
    </source>
</evidence>
<keyword evidence="2" id="KW-1185">Reference proteome</keyword>
<dbReference type="EMBL" id="QURL01000006">
    <property type="protein sequence ID" value="RFC62641.1"/>
    <property type="molecule type" value="Genomic_DNA"/>
</dbReference>
<dbReference type="RefSeq" id="WP_116684164.1">
    <property type="nucleotide sequence ID" value="NZ_QURL01000006.1"/>
</dbReference>
<dbReference type="Proteomes" id="UP000264310">
    <property type="component" value="Unassembled WGS sequence"/>
</dbReference>
<reference evidence="1 2" key="1">
    <citation type="submission" date="2018-08" db="EMBL/GenBank/DDBJ databases">
        <title>Fulvimarina sp. 85, whole genome shotgun sequence.</title>
        <authorList>
            <person name="Tuo L."/>
        </authorList>
    </citation>
    <scope>NUCLEOTIDE SEQUENCE [LARGE SCALE GENOMIC DNA]</scope>
    <source>
        <strain evidence="1 2">85</strain>
    </source>
</reference>
<protein>
    <recommendedName>
        <fullName evidence="3">Flagellar basal body-associated protein FliL</fullName>
    </recommendedName>
</protein>
<evidence type="ECO:0008006" key="3">
    <source>
        <dbReference type="Google" id="ProtNLM"/>
    </source>
</evidence>
<dbReference type="AlphaFoldDB" id="A0A371X073"/>
<proteinExistence type="predicted"/>
<comment type="caution">
    <text evidence="1">The sequence shown here is derived from an EMBL/GenBank/DDBJ whole genome shotgun (WGS) entry which is preliminary data.</text>
</comment>
<accession>A0A371X073</accession>
<name>A0A371X073_9HYPH</name>
<dbReference type="OrthoDB" id="7847400at2"/>
<evidence type="ECO:0000313" key="1">
    <source>
        <dbReference type="EMBL" id="RFC62641.1"/>
    </source>
</evidence>
<gene>
    <name evidence="1" type="ORF">DYI37_15520</name>
</gene>
<organism evidence="1 2">
    <name type="scientific">Fulvimarina endophytica</name>
    <dbReference type="NCBI Taxonomy" id="2293836"/>
    <lineage>
        <taxon>Bacteria</taxon>
        <taxon>Pseudomonadati</taxon>
        <taxon>Pseudomonadota</taxon>
        <taxon>Alphaproteobacteria</taxon>
        <taxon>Hyphomicrobiales</taxon>
        <taxon>Aurantimonadaceae</taxon>
        <taxon>Fulvimarina</taxon>
    </lineage>
</organism>